<protein>
    <submittedName>
        <fullName evidence="3">Hypothetical chloroplast RF20</fullName>
    </submittedName>
</protein>
<keyword evidence="3" id="KW-0150">Chloroplast</keyword>
<accession>A0A097KJW3</accession>
<evidence type="ECO:0000256" key="1">
    <source>
        <dbReference type="ARBA" id="ARBA00009846"/>
    </source>
</evidence>
<dbReference type="RefSeq" id="YP_009104869.1">
    <property type="nucleotide sequence ID" value="NC_025525.1"/>
</dbReference>
<name>A0A097KJW3_MYRIS</name>
<comment type="similarity">
    <text evidence="1">Belongs to the ycf20 family.</text>
</comment>
<keyword evidence="2" id="KW-0812">Transmembrane</keyword>
<reference evidence="3" key="1">
    <citation type="journal article" date="2014" name="BMC Evol. Biol.">
        <title>Chloroplast phylogenomic analysis resolves deep-level relationships within the green algal class Trebouxiophyceae.</title>
        <authorList>
            <person name="Lemieux C."/>
            <person name="Otis C."/>
            <person name="Turmel M."/>
        </authorList>
    </citation>
    <scope>NUCLEOTIDE SEQUENCE</scope>
</reference>
<organism evidence="3">
    <name type="scientific">Myrmecia israelensis</name>
    <name type="common">Green coccoid free-living microalga</name>
    <name type="synonym">Friedmannia israelensis</name>
    <dbReference type="NCBI Taxonomy" id="3171"/>
    <lineage>
        <taxon>Eukaryota</taxon>
        <taxon>Viridiplantae</taxon>
        <taxon>Chlorophyta</taxon>
        <taxon>core chlorophytes</taxon>
        <taxon>Trebouxiophyceae</taxon>
        <taxon>Trebouxiales</taxon>
        <taxon>Trebouxiaceae</taxon>
        <taxon>Myrmecia</taxon>
    </lineage>
</organism>
<keyword evidence="2" id="KW-1133">Transmembrane helix</keyword>
<feature type="transmembrane region" description="Helical" evidence="2">
    <location>
        <begin position="29"/>
        <end position="50"/>
    </location>
</feature>
<proteinExistence type="inferred from homology"/>
<dbReference type="AlphaFoldDB" id="A0A097KJW3"/>
<gene>
    <name evidence="3" type="primary">ycf20</name>
</gene>
<dbReference type="InterPro" id="IPR007572">
    <property type="entry name" value="Uncharacterised_Ycf20"/>
</dbReference>
<evidence type="ECO:0000256" key="2">
    <source>
        <dbReference type="SAM" id="Phobius"/>
    </source>
</evidence>
<geneLocation type="chloroplast" evidence="3"/>
<keyword evidence="3" id="KW-0934">Plastid</keyword>
<sequence>MTFDTRIFFLIKKFVFKLKEKTYIFKKSFTMSFFLLLAGFLFGNLFGTFLNILRFFIPWDGFILLLILLILEIISFLSYQKKYSFFIQQPRNSNPINKNIINQRNEKYFSFFLLPENRPIYKNLNFMKIGLMFGFFIDAFKVGS</sequence>
<feature type="transmembrane region" description="Helical" evidence="2">
    <location>
        <begin position="56"/>
        <end position="79"/>
    </location>
</feature>
<dbReference type="GeneID" id="22158458"/>
<dbReference type="Pfam" id="PF04483">
    <property type="entry name" value="DUF565"/>
    <property type="match status" value="1"/>
</dbReference>
<keyword evidence="2" id="KW-0472">Membrane</keyword>
<dbReference type="EMBL" id="KM462861">
    <property type="protein sequence ID" value="AIT93458.1"/>
    <property type="molecule type" value="Genomic_DNA"/>
</dbReference>
<evidence type="ECO:0000313" key="3">
    <source>
        <dbReference type="EMBL" id="AIT93458.1"/>
    </source>
</evidence>